<dbReference type="OrthoDB" id="9801593at2"/>
<dbReference type="InterPro" id="IPR029479">
    <property type="entry name" value="Nitroreductase"/>
</dbReference>
<dbReference type="Gene3D" id="3.40.109.10">
    <property type="entry name" value="NADH Oxidase"/>
    <property type="match status" value="2"/>
</dbReference>
<dbReference type="PANTHER" id="PTHR42741">
    <property type="entry name" value="NITROREDUCTASE FAMILY PROTEIN"/>
    <property type="match status" value="1"/>
</dbReference>
<organism evidence="2 3">
    <name type="scientific">Mangrovimicrobium sediminis</name>
    <dbReference type="NCBI Taxonomy" id="2562682"/>
    <lineage>
        <taxon>Bacteria</taxon>
        <taxon>Pseudomonadati</taxon>
        <taxon>Pseudomonadota</taxon>
        <taxon>Gammaproteobacteria</taxon>
        <taxon>Cellvibrionales</taxon>
        <taxon>Halieaceae</taxon>
        <taxon>Mangrovimicrobium</taxon>
    </lineage>
</organism>
<evidence type="ECO:0000259" key="1">
    <source>
        <dbReference type="Pfam" id="PF00881"/>
    </source>
</evidence>
<dbReference type="InterPro" id="IPR000415">
    <property type="entry name" value="Nitroreductase-like"/>
</dbReference>
<feature type="domain" description="Nitroreductase" evidence="1">
    <location>
        <begin position="329"/>
        <end position="529"/>
    </location>
</feature>
<gene>
    <name evidence="2" type="ORF">E4634_03465</name>
</gene>
<dbReference type="SUPFAM" id="SSF55469">
    <property type="entry name" value="FMN-dependent nitroreductase-like"/>
    <property type="match status" value="1"/>
</dbReference>
<dbReference type="PANTHER" id="PTHR42741:SF3">
    <property type="entry name" value="NITROREDUCTASE FAMILY PROTEIN"/>
    <property type="match status" value="1"/>
</dbReference>
<keyword evidence="3" id="KW-1185">Reference proteome</keyword>
<name>A0A4Z0M7F1_9GAMM</name>
<proteinExistence type="predicted"/>
<sequence length="547" mass="59509">MRDVREYHALSRHSFQAYARGPGTIDWDRQPDPFRRFDGAQCLPLPLWQGRADAASAWFADIDASAALAPVPANVEGTGVALDTDSLGAWLEHSLALSAWKQHGGARWSVRCNPSSGNLHPTEAYLVLCGVDGLRDGLYHYRADLHALELRCAYTAVSSDEPLVLVGLSSLLWREAWKYGERAYRYCQLDIGHAVAALSYAALLNHWSLAPLAVADDTLASLLGTDRVADFIPGEEEWADCLLQLRPAADTAPLAAIPATLAAAADAGQWYGRAEVIDRRHFYEWPVLDAVARSAARPASAAGELAPPPVEERAAPLPALRGESLSALVRRRRSAQAFDSAAEMPREHFLRLLDHLLPRPGLAPWNALPAVTGSIHCVLFVHRVAGLAPGLYALPRSATGEVLMREELRAEFAWSAVADAPPQLPLYQLVGARAERAAARLSCQQAIAADGVFSLAMLAEFGAAIEDRPWRYRELFWEAGALGQALYIEAENAGLCGTGIGCFFDEPVHELLGVRGDALQSLYHFTVGRPLRDSRIVSLPPYSGRRS</sequence>
<accession>A0A4Z0M7F1</accession>
<evidence type="ECO:0000313" key="2">
    <source>
        <dbReference type="EMBL" id="TGD75338.1"/>
    </source>
</evidence>
<dbReference type="Pfam" id="PF00881">
    <property type="entry name" value="Nitroreductase"/>
    <property type="match status" value="1"/>
</dbReference>
<dbReference type="GO" id="GO:0016491">
    <property type="term" value="F:oxidoreductase activity"/>
    <property type="evidence" value="ECO:0007669"/>
    <property type="project" value="InterPro"/>
</dbReference>
<dbReference type="AlphaFoldDB" id="A0A4Z0M7F1"/>
<evidence type="ECO:0000313" key="3">
    <source>
        <dbReference type="Proteomes" id="UP000298050"/>
    </source>
</evidence>
<protein>
    <submittedName>
        <fullName evidence="2">SagB/ThcOx family dehydrogenase</fullName>
    </submittedName>
</protein>
<comment type="caution">
    <text evidence="2">The sequence shown here is derived from an EMBL/GenBank/DDBJ whole genome shotgun (WGS) entry which is preliminary data.</text>
</comment>
<dbReference type="CDD" id="cd02142">
    <property type="entry name" value="McbC_SagB-like_oxidoreductase"/>
    <property type="match status" value="1"/>
</dbReference>
<dbReference type="Proteomes" id="UP000298050">
    <property type="component" value="Unassembled WGS sequence"/>
</dbReference>
<reference evidence="2 3" key="1">
    <citation type="submission" date="2019-04" db="EMBL/GenBank/DDBJ databases">
        <title>Taxonomy of novel Haliea sp. from mangrove soil of West Coast of India.</title>
        <authorList>
            <person name="Verma A."/>
            <person name="Kumar P."/>
            <person name="Krishnamurthi S."/>
        </authorList>
    </citation>
    <scope>NUCLEOTIDE SEQUENCE [LARGE SCALE GENOMIC DNA]</scope>
    <source>
        <strain evidence="2 3">SAOS-164</strain>
    </source>
</reference>
<dbReference type="EMBL" id="SRLE01000004">
    <property type="protein sequence ID" value="TGD75338.1"/>
    <property type="molecule type" value="Genomic_DNA"/>
</dbReference>